<comment type="function">
    <text evidence="8">Part of a membrane-bound complex that couples electron transfer with translocation of ions across the membrane.</text>
</comment>
<feature type="domain" description="4Fe-4S ferredoxin-type" evidence="10">
    <location>
        <begin position="409"/>
        <end position="438"/>
    </location>
</feature>
<dbReference type="Pfam" id="PF13375">
    <property type="entry name" value="RnfC_N"/>
    <property type="match status" value="1"/>
</dbReference>
<keyword evidence="4 8" id="KW-0677">Repeat</keyword>
<feature type="compositionally biased region" description="Low complexity" evidence="9">
    <location>
        <begin position="788"/>
        <end position="809"/>
    </location>
</feature>
<keyword evidence="3 8" id="KW-0479">Metal-binding</keyword>
<evidence type="ECO:0000256" key="1">
    <source>
        <dbReference type="ARBA" id="ARBA00022448"/>
    </source>
</evidence>
<dbReference type="SUPFAM" id="SSF142019">
    <property type="entry name" value="Nqo1 FMN-binding domain-like"/>
    <property type="match status" value="1"/>
</dbReference>
<feature type="compositionally biased region" description="Basic and acidic residues" evidence="9">
    <location>
        <begin position="649"/>
        <end position="661"/>
    </location>
</feature>
<evidence type="ECO:0000256" key="3">
    <source>
        <dbReference type="ARBA" id="ARBA00022723"/>
    </source>
</evidence>
<dbReference type="GO" id="GO:0046872">
    <property type="term" value="F:metal ion binding"/>
    <property type="evidence" value="ECO:0007669"/>
    <property type="project" value="UniProtKB-KW"/>
</dbReference>
<sequence length="854" mass="91248">MITLIEEIKQGHVWDFHGGIHPPENKRQSSETSILPADIPNEIVLPTKQHIGTAGQLLVNVGDKVLKGQPLTKSDVLQCCPVHAPTSGEVVAIEPRTIAHASGLTDNCIVIKPDFEDAWGEKNALADFREVSDEALIDHVRMMGIAGMGGAGFPAARKLQTGHARTEILIINGAECEPYITADDRLMQERADEIVQGIEILQHIVSPKLTVMALEDNKPEAIDALKLATQGKPDIVVQVVPTKYPSGGEKQLIKLITGKEVPAKAIPAAIGVMMQNVGTVFAIKRAVIDGEPLIERVVTLTGTTLKEQRNRWALLGTPVSFLLDKHGYEADKKVERVIIGGPMMGYTIPHPNVPVTKVTNCVLVPSRREIAPSEGEMACIRCSACAEACPASLLPQQLQWYAKDQDYDKCEEYNLFDCIECGACAFVCPSEIPLVQYYRQAKSQIRARDAEQQAAERAKERFEAKKARMERDKKAREERHKQAAENRRKAMEKSGDGDAIAAAIARVKAKSENESAATAMKPAVAAAIAKAKAKQAEAAAQGQAEPDNSEMAKLREERKRQARERKAQKASESETENATDDKKDAVAAAIARAKARNAAQQSESESTSDNNATGEDPKKAAVAAAIARAKARKEAQQADAVTPAAESESAEKAPVEDDPKKAAVAAAVARAKARKAAQQAEAETPAVDANPAEEAPAEDDPKKAAVAAAVARPKARKAAQQAEAETPAVEAIPVEEAPAEDDPKKAAVAAAIARAKARKAAQQAEAETPAVEADPVEEAPAEDDPKKAAVAAAVARAKARKAAQQAEAETLADEPAPSEDTPVEEDPKKAAVAAAIARAKARKAVQMKNKNEEE</sequence>
<keyword evidence="8" id="KW-0997">Cell inner membrane</keyword>
<dbReference type="FunFam" id="3.30.70.20:FF:000044">
    <property type="entry name" value="Ion-translocating oxidoreductase complex subunit C"/>
    <property type="match status" value="1"/>
</dbReference>
<evidence type="ECO:0000256" key="6">
    <source>
        <dbReference type="ARBA" id="ARBA00023004"/>
    </source>
</evidence>
<feature type="region of interest" description="Disordered" evidence="9">
    <location>
        <begin position="452"/>
        <end position="497"/>
    </location>
</feature>
<dbReference type="EC" id="7.-.-.-" evidence="8"/>
<feature type="binding site" evidence="8">
    <location>
        <position position="421"/>
    </location>
    <ligand>
        <name>[4Fe-4S] cluster</name>
        <dbReference type="ChEBI" id="CHEBI:49883"/>
        <label>2</label>
    </ligand>
</feature>
<dbReference type="GO" id="GO:0005886">
    <property type="term" value="C:plasma membrane"/>
    <property type="evidence" value="ECO:0007669"/>
    <property type="project" value="UniProtKB-SubCell"/>
</dbReference>
<dbReference type="AlphaFoldDB" id="A0A128F3W9"/>
<dbReference type="InterPro" id="IPR017896">
    <property type="entry name" value="4Fe4S_Fe-S-bd"/>
</dbReference>
<feature type="compositionally biased region" description="Low complexity" evidence="9">
    <location>
        <begin position="704"/>
        <end position="736"/>
    </location>
</feature>
<feature type="compositionally biased region" description="Basic and acidic residues" evidence="9">
    <location>
        <begin position="550"/>
        <end position="572"/>
    </location>
</feature>
<evidence type="ECO:0000256" key="9">
    <source>
        <dbReference type="SAM" id="MobiDB-lite"/>
    </source>
</evidence>
<feature type="region of interest" description="Disordered" evidence="9">
    <location>
        <begin position="538"/>
        <end position="854"/>
    </location>
</feature>
<feature type="binding site" evidence="8">
    <location>
        <position position="424"/>
    </location>
    <ligand>
        <name>[4Fe-4S] cluster</name>
        <dbReference type="ChEBI" id="CHEBI:49883"/>
        <label>2</label>
    </ligand>
</feature>
<dbReference type="PANTHER" id="PTHR43034:SF2">
    <property type="entry name" value="ION-TRANSLOCATING OXIDOREDUCTASE COMPLEX SUBUNIT C"/>
    <property type="match status" value="1"/>
</dbReference>
<dbReference type="Gene3D" id="3.30.70.20">
    <property type="match status" value="1"/>
</dbReference>
<feature type="binding site" evidence="8">
    <location>
        <position position="382"/>
    </location>
    <ligand>
        <name>[4Fe-4S] cluster</name>
        <dbReference type="ChEBI" id="CHEBI:49883"/>
        <label>1</label>
    </ligand>
</feature>
<dbReference type="GO" id="GO:0022900">
    <property type="term" value="P:electron transport chain"/>
    <property type="evidence" value="ECO:0007669"/>
    <property type="project" value="UniProtKB-UniRule"/>
</dbReference>
<accession>A0A128F3W9</accession>
<comment type="subunit">
    <text evidence="8">The complex is composed of six subunits: RnfA, RnfB, RnfC, RnfD, RnfE and RnfG.</text>
</comment>
<feature type="compositionally biased region" description="Polar residues" evidence="9">
    <location>
        <begin position="600"/>
        <end position="613"/>
    </location>
</feature>
<dbReference type="PROSITE" id="PS00198">
    <property type="entry name" value="4FE4S_FER_1"/>
    <property type="match status" value="1"/>
</dbReference>
<dbReference type="GO" id="GO:0051539">
    <property type="term" value="F:4 iron, 4 sulfur cluster binding"/>
    <property type="evidence" value="ECO:0007669"/>
    <property type="project" value="UniProtKB-KW"/>
</dbReference>
<dbReference type="RefSeq" id="WP_062708305.1">
    <property type="nucleotide sequence ID" value="NZ_CAWRCI010000013.1"/>
</dbReference>
<feature type="domain" description="4Fe-4S ferredoxin-type" evidence="10">
    <location>
        <begin position="370"/>
        <end position="399"/>
    </location>
</feature>
<dbReference type="Proteomes" id="UP000073601">
    <property type="component" value="Unassembled WGS sequence"/>
</dbReference>
<feature type="compositionally biased region" description="Basic and acidic residues" evidence="9">
    <location>
        <begin position="452"/>
        <end position="496"/>
    </location>
</feature>
<evidence type="ECO:0000313" key="11">
    <source>
        <dbReference type="EMBL" id="CZF81477.1"/>
    </source>
</evidence>
<comment type="cofactor">
    <cofactor evidence="8">
        <name>[4Fe-4S] cluster</name>
        <dbReference type="ChEBI" id="CHEBI:49883"/>
    </cofactor>
    <text evidence="8">Binds 2 [4Fe-4S] clusters per subunit.</text>
</comment>
<organism evidence="11 12">
    <name type="scientific">Grimontia marina</name>
    <dbReference type="NCBI Taxonomy" id="646534"/>
    <lineage>
        <taxon>Bacteria</taxon>
        <taxon>Pseudomonadati</taxon>
        <taxon>Pseudomonadota</taxon>
        <taxon>Gammaproteobacteria</taxon>
        <taxon>Vibrionales</taxon>
        <taxon>Vibrionaceae</taxon>
        <taxon>Grimontia</taxon>
    </lineage>
</organism>
<comment type="subcellular location">
    <subcellularLocation>
        <location evidence="8">Cell inner membrane</location>
        <topology evidence="8">Peripheral membrane protein</topology>
    </subcellularLocation>
</comment>
<keyword evidence="8" id="KW-0472">Membrane</keyword>
<dbReference type="Gene3D" id="3.40.50.11540">
    <property type="entry name" value="NADH-ubiquinone oxidoreductase 51kDa subunit"/>
    <property type="match status" value="1"/>
</dbReference>
<dbReference type="OrthoDB" id="9767754at2"/>
<gene>
    <name evidence="8 11" type="primary">rnfC</name>
    <name evidence="11" type="ORF">GMA8713_01854</name>
</gene>
<evidence type="ECO:0000256" key="2">
    <source>
        <dbReference type="ARBA" id="ARBA00022485"/>
    </source>
</evidence>
<keyword evidence="5 8" id="KW-0249">Electron transport</keyword>
<dbReference type="InterPro" id="IPR017900">
    <property type="entry name" value="4Fe4S_Fe_S_CS"/>
</dbReference>
<dbReference type="InterPro" id="IPR026902">
    <property type="entry name" value="RnfC_N"/>
</dbReference>
<proteinExistence type="inferred from homology"/>
<evidence type="ECO:0000256" key="8">
    <source>
        <dbReference type="HAMAP-Rule" id="MF_00461"/>
    </source>
</evidence>
<dbReference type="Pfam" id="PF01512">
    <property type="entry name" value="Complex1_51K"/>
    <property type="match status" value="1"/>
</dbReference>
<keyword evidence="6 8" id="KW-0408">Iron</keyword>
<feature type="binding site" evidence="8">
    <location>
        <position position="428"/>
    </location>
    <ligand>
        <name>[4Fe-4S] cluster</name>
        <dbReference type="ChEBI" id="CHEBI:49883"/>
        <label>1</label>
    </ligand>
</feature>
<evidence type="ECO:0000256" key="5">
    <source>
        <dbReference type="ARBA" id="ARBA00022982"/>
    </source>
</evidence>
<evidence type="ECO:0000256" key="7">
    <source>
        <dbReference type="ARBA" id="ARBA00023014"/>
    </source>
</evidence>
<protein>
    <recommendedName>
        <fullName evidence="8">Ion-translocating oxidoreductase complex subunit C</fullName>
        <ecNumber evidence="8">7.-.-.-</ecNumber>
    </recommendedName>
    <alternativeName>
        <fullName evidence="8">Rnf electron transport complex subunit C</fullName>
    </alternativeName>
</protein>
<name>A0A128F3W9_9GAMM</name>
<dbReference type="NCBIfam" id="NF003454">
    <property type="entry name" value="PRK05035.1"/>
    <property type="match status" value="1"/>
</dbReference>
<dbReference type="PROSITE" id="PS51379">
    <property type="entry name" value="4FE4S_FER_2"/>
    <property type="match status" value="2"/>
</dbReference>
<keyword evidence="8" id="KW-1003">Cell membrane</keyword>
<dbReference type="PANTHER" id="PTHR43034">
    <property type="entry name" value="ION-TRANSLOCATING OXIDOREDUCTASE COMPLEX SUBUNIT C"/>
    <property type="match status" value="1"/>
</dbReference>
<keyword evidence="1 8" id="KW-0813">Transport</keyword>
<dbReference type="Pfam" id="PF12838">
    <property type="entry name" value="Fer4_7"/>
    <property type="match status" value="1"/>
</dbReference>
<feature type="compositionally biased region" description="Low complexity" evidence="9">
    <location>
        <begin position="586"/>
        <end position="599"/>
    </location>
</feature>
<feature type="binding site" evidence="8">
    <location>
        <position position="385"/>
    </location>
    <ligand>
        <name>[4Fe-4S] cluster</name>
        <dbReference type="ChEBI" id="CHEBI:49883"/>
        <label>1</label>
    </ligand>
</feature>
<evidence type="ECO:0000313" key="12">
    <source>
        <dbReference type="Proteomes" id="UP000073601"/>
    </source>
</evidence>
<evidence type="ECO:0000256" key="4">
    <source>
        <dbReference type="ARBA" id="ARBA00022737"/>
    </source>
</evidence>
<dbReference type="InterPro" id="IPR011538">
    <property type="entry name" value="Nuo51_FMN-bd"/>
</dbReference>
<feature type="compositionally biased region" description="Low complexity" evidence="9">
    <location>
        <begin position="746"/>
        <end position="773"/>
    </location>
</feature>
<keyword evidence="2 8" id="KW-0004">4Fe-4S</keyword>
<feature type="compositionally biased region" description="Low complexity" evidence="9">
    <location>
        <begin position="662"/>
        <end position="694"/>
    </location>
</feature>
<dbReference type="HAMAP" id="MF_00461">
    <property type="entry name" value="RsxC_RnfC"/>
    <property type="match status" value="1"/>
</dbReference>
<feature type="binding site" evidence="8">
    <location>
        <position position="389"/>
    </location>
    <ligand>
        <name>[4Fe-4S] cluster</name>
        <dbReference type="ChEBI" id="CHEBI:49883"/>
        <label>2</label>
    </ligand>
</feature>
<dbReference type="SUPFAM" id="SSF46548">
    <property type="entry name" value="alpha-helical ferredoxin"/>
    <property type="match status" value="1"/>
</dbReference>
<keyword evidence="8" id="KW-1278">Translocase</keyword>
<feature type="binding site" evidence="8">
    <location>
        <position position="418"/>
    </location>
    <ligand>
        <name>[4Fe-4S] cluster</name>
        <dbReference type="ChEBI" id="CHEBI:49883"/>
        <label>2</label>
    </ligand>
</feature>
<dbReference type="InterPro" id="IPR037225">
    <property type="entry name" value="Nuo51_FMN-bd_sf"/>
</dbReference>
<feature type="compositionally biased region" description="Low complexity" evidence="9">
    <location>
        <begin position="637"/>
        <end position="647"/>
    </location>
</feature>
<dbReference type="EMBL" id="FIZY01000013">
    <property type="protein sequence ID" value="CZF81477.1"/>
    <property type="molecule type" value="Genomic_DNA"/>
</dbReference>
<keyword evidence="12" id="KW-1185">Reference proteome</keyword>
<reference evidence="12" key="1">
    <citation type="submission" date="2016-02" db="EMBL/GenBank/DDBJ databases">
        <authorList>
            <person name="Rodrigo-Torres Lidia"/>
            <person name="Arahal R.David."/>
        </authorList>
    </citation>
    <scope>NUCLEOTIDE SEQUENCE [LARGE SCALE GENOMIC DNA]</scope>
    <source>
        <strain evidence="12">CECT 8713</strain>
    </source>
</reference>
<dbReference type="InterPro" id="IPR010208">
    <property type="entry name" value="Ion_transpt_RnfC/RsxC"/>
</dbReference>
<dbReference type="GO" id="GO:0009055">
    <property type="term" value="F:electron transfer activity"/>
    <property type="evidence" value="ECO:0007669"/>
    <property type="project" value="InterPro"/>
</dbReference>
<dbReference type="NCBIfam" id="TIGR01945">
    <property type="entry name" value="rnfC"/>
    <property type="match status" value="1"/>
</dbReference>
<keyword evidence="7 8" id="KW-0411">Iron-sulfur</keyword>
<feature type="binding site" evidence="8">
    <location>
        <position position="379"/>
    </location>
    <ligand>
        <name>[4Fe-4S] cluster</name>
        <dbReference type="ChEBI" id="CHEBI:49883"/>
        <label>1</label>
    </ligand>
</feature>
<comment type="similarity">
    <text evidence="8">Belongs to the 4Fe4S bacterial-type ferredoxin family. RnfC subfamily.</text>
</comment>
<evidence type="ECO:0000259" key="10">
    <source>
        <dbReference type="PROSITE" id="PS51379"/>
    </source>
</evidence>